<feature type="transmembrane region" description="Helical" evidence="6">
    <location>
        <begin position="156"/>
        <end position="181"/>
    </location>
</feature>
<comment type="subcellular location">
    <subcellularLocation>
        <location evidence="1">Cell membrane</location>
        <topology evidence="1">Multi-pass membrane protein</topology>
    </subcellularLocation>
</comment>
<organism evidence="7">
    <name type="scientific">bioreactor metagenome</name>
    <dbReference type="NCBI Taxonomy" id="1076179"/>
    <lineage>
        <taxon>unclassified sequences</taxon>
        <taxon>metagenomes</taxon>
        <taxon>ecological metagenomes</taxon>
    </lineage>
</organism>
<dbReference type="GO" id="GO:0015171">
    <property type="term" value="F:amino acid transmembrane transporter activity"/>
    <property type="evidence" value="ECO:0007669"/>
    <property type="project" value="TreeGrafter"/>
</dbReference>
<keyword evidence="2" id="KW-1003">Cell membrane</keyword>
<evidence type="ECO:0000256" key="5">
    <source>
        <dbReference type="ARBA" id="ARBA00023136"/>
    </source>
</evidence>
<dbReference type="EMBL" id="VSSQ01034884">
    <property type="protein sequence ID" value="MPM86966.1"/>
    <property type="molecule type" value="Genomic_DNA"/>
</dbReference>
<evidence type="ECO:0000256" key="1">
    <source>
        <dbReference type="ARBA" id="ARBA00004651"/>
    </source>
</evidence>
<feature type="transmembrane region" description="Helical" evidence="6">
    <location>
        <begin position="6"/>
        <end position="31"/>
    </location>
</feature>
<gene>
    <name evidence="7" type="primary">rhtC_6</name>
    <name evidence="7" type="ORF">SDC9_134059</name>
</gene>
<evidence type="ECO:0000313" key="7">
    <source>
        <dbReference type="EMBL" id="MPM86966.1"/>
    </source>
</evidence>
<accession>A0A645DBZ1</accession>
<dbReference type="GO" id="GO:0005886">
    <property type="term" value="C:plasma membrane"/>
    <property type="evidence" value="ECO:0007669"/>
    <property type="project" value="UniProtKB-SubCell"/>
</dbReference>
<dbReference type="Pfam" id="PF01810">
    <property type="entry name" value="LysE"/>
    <property type="match status" value="1"/>
</dbReference>
<sequence length="217" mass="23889">MFEDFIIMIWTVAIAHLFAVVSPGPDFIMVVKNSLSHGRREGIFTAIGIGTGLSVHIIYCVAGLALIISQSIIIFSLLKYLGAAYLIYVGYKSIVAKSSDGSGLGFSNENREITKDDRLTDMKAFRTGFITNVLNPKATLFFLSLFTLVISPSTPAPILLFISILMIVNTMLWFSFVAYVVSNPKVRAIFMRYQSVINKVIGGFFILVGIKLALSEL</sequence>
<dbReference type="PANTHER" id="PTHR30086">
    <property type="entry name" value="ARGININE EXPORTER PROTEIN ARGO"/>
    <property type="match status" value="1"/>
</dbReference>
<dbReference type="PIRSF" id="PIRSF006324">
    <property type="entry name" value="LeuE"/>
    <property type="match status" value="1"/>
</dbReference>
<evidence type="ECO:0000256" key="3">
    <source>
        <dbReference type="ARBA" id="ARBA00022692"/>
    </source>
</evidence>
<dbReference type="AlphaFoldDB" id="A0A645DBZ1"/>
<protein>
    <submittedName>
        <fullName evidence="7">Threonine efflux protein</fullName>
    </submittedName>
</protein>
<proteinExistence type="predicted"/>
<feature type="transmembrane region" description="Helical" evidence="6">
    <location>
        <begin position="43"/>
        <end position="66"/>
    </location>
</feature>
<name>A0A645DBZ1_9ZZZZ</name>
<keyword evidence="5 6" id="KW-0472">Membrane</keyword>
<feature type="transmembrane region" description="Helical" evidence="6">
    <location>
        <begin position="72"/>
        <end position="91"/>
    </location>
</feature>
<dbReference type="PANTHER" id="PTHR30086:SF21">
    <property type="entry name" value="TRANSPORT PROTEIN"/>
    <property type="match status" value="1"/>
</dbReference>
<dbReference type="InterPro" id="IPR001123">
    <property type="entry name" value="LeuE-type"/>
</dbReference>
<evidence type="ECO:0000256" key="6">
    <source>
        <dbReference type="SAM" id="Phobius"/>
    </source>
</evidence>
<reference evidence="7" key="1">
    <citation type="submission" date="2019-08" db="EMBL/GenBank/DDBJ databases">
        <authorList>
            <person name="Kucharzyk K."/>
            <person name="Murdoch R.W."/>
            <person name="Higgins S."/>
            <person name="Loffler F."/>
        </authorList>
    </citation>
    <scope>NUCLEOTIDE SEQUENCE</scope>
</reference>
<evidence type="ECO:0000256" key="2">
    <source>
        <dbReference type="ARBA" id="ARBA00022475"/>
    </source>
</evidence>
<feature type="transmembrane region" description="Helical" evidence="6">
    <location>
        <begin position="129"/>
        <end position="150"/>
    </location>
</feature>
<keyword evidence="3 6" id="KW-0812">Transmembrane</keyword>
<comment type="caution">
    <text evidence="7">The sequence shown here is derived from an EMBL/GenBank/DDBJ whole genome shotgun (WGS) entry which is preliminary data.</text>
</comment>
<keyword evidence="4 6" id="KW-1133">Transmembrane helix</keyword>
<feature type="transmembrane region" description="Helical" evidence="6">
    <location>
        <begin position="193"/>
        <end position="214"/>
    </location>
</feature>
<evidence type="ECO:0000256" key="4">
    <source>
        <dbReference type="ARBA" id="ARBA00022989"/>
    </source>
</evidence>